<sequence>MNLQKLSKELLTKLNEIKLEKLSILDRANRSIILCRNLLSTFKREVLLNDFDSIKDEILFFKHTKQVPLKELIYYSEIRSFEIQFPKADKVAQLKVVKKKIKKLNRFFLYNIDFGQYVKSGSIHFDKEYYTRNYLATYHITTSKFYFQDPDFCTPRDMLLGKYRAFSALVDYMEEKQNAIKYKVNGKQIDSKNYEKIDWPFTNTDWVELVYALEAAGISKGHKSSIVKISKMLQEIFDFEPKDIYKTYQDIKNRKKSRTLFLDGLATSLLSEMDKSEE</sequence>
<dbReference type="EMBL" id="CP058595">
    <property type="protein sequence ID" value="QLG44736.1"/>
    <property type="molecule type" value="Genomic_DNA"/>
</dbReference>
<gene>
    <name evidence="1" type="ORF">HYG79_05025</name>
</gene>
<evidence type="ECO:0000313" key="2">
    <source>
        <dbReference type="Proteomes" id="UP000509302"/>
    </source>
</evidence>
<dbReference type="AlphaFoldDB" id="A0A7H9AMQ7"/>
<name>A0A7H9AMQ7_9FLAO</name>
<organism evidence="1 2">
    <name type="scientific">Costertonia aggregata</name>
    <dbReference type="NCBI Taxonomy" id="343403"/>
    <lineage>
        <taxon>Bacteria</taxon>
        <taxon>Pseudomonadati</taxon>
        <taxon>Bacteroidota</taxon>
        <taxon>Flavobacteriia</taxon>
        <taxon>Flavobacteriales</taxon>
        <taxon>Flavobacteriaceae</taxon>
        <taxon>Costertonia</taxon>
    </lineage>
</organism>
<keyword evidence="2" id="KW-1185">Reference proteome</keyword>
<dbReference type="Pfam" id="PF09357">
    <property type="entry name" value="RteC"/>
    <property type="match status" value="1"/>
</dbReference>
<dbReference type="InterPro" id="IPR018534">
    <property type="entry name" value="Tet_reg_excision_RteC"/>
</dbReference>
<protein>
    <submittedName>
        <fullName evidence="1">RteC domain-containing protein</fullName>
    </submittedName>
</protein>
<accession>A0A7H9AMQ7</accession>
<dbReference type="RefSeq" id="WP_179241068.1">
    <property type="nucleotide sequence ID" value="NZ_CP058595.1"/>
</dbReference>
<dbReference type="Proteomes" id="UP000509302">
    <property type="component" value="Chromosome"/>
</dbReference>
<reference evidence="1 2" key="1">
    <citation type="journal article" date="2006" name="Int. J. Syst. Evol. Microbiol.">
        <title>Costertonia aggregata gen. nov., sp. nov., a mesophilic marine bacterium of the family Flavobacteriaceae, isolated from a mature biofilm.</title>
        <authorList>
            <person name="Kwon K.K."/>
            <person name="Lee Y.K."/>
            <person name="Lee H.K."/>
        </authorList>
    </citation>
    <scope>NUCLEOTIDE SEQUENCE [LARGE SCALE GENOMIC DNA]</scope>
    <source>
        <strain evidence="1 2">KCCM 42265</strain>
    </source>
</reference>
<evidence type="ECO:0000313" key="1">
    <source>
        <dbReference type="EMBL" id="QLG44736.1"/>
    </source>
</evidence>
<proteinExistence type="predicted"/>
<dbReference type="KEGG" id="cagg:HYG79_05025"/>